<sequence>MTRARTYFGNVREPFALTILGMKTYVLTKAEDVGEVYRNNDTLSYEEFVQMMMQILGNSRSAVKEMFKPLSKDKKGYPNPKEKPLGILFREMHIHQLFPGENLNFLEDRFYRFFYDQLENSELRKASYAIRKSSDITIVPLVQWCSDYFAKAGQDAYFGPRLADLDPNLTDDFIIFDELSYQVIYQYPYFLAKKMRASRDRILQAFKKYLEIPHERREGAAWFVNASEEEMNYLHLSDEDKAIAIMTIYWAINTNSRKAAFWLLAYIIQTPSLVSIVREETAPAFKPNGNVDFEYLHASVPQLDAMWTEMLRLSAFAASVRYITADTIIGGKTLRRGNRLMVPYRQLHMNEAVFGEDVEQFHHERFLKKPKLSQGNSFRPFGGGSTACPGRHIAKRAVLLFTAMVLHRYDIKLVDGQKMMEADLTKPVPGLMSPKLGEDMLVQLAPRKL</sequence>
<dbReference type="OrthoDB" id="1470350at2759"/>
<evidence type="ECO:0000256" key="2">
    <source>
        <dbReference type="ARBA" id="ARBA00010617"/>
    </source>
</evidence>
<comment type="caution">
    <text evidence="9">The sequence shown here is derived from an EMBL/GenBank/DDBJ whole genome shotgun (WGS) entry which is preliminary data.</text>
</comment>
<dbReference type="InterPro" id="IPR017972">
    <property type="entry name" value="Cyt_P450_CS"/>
</dbReference>
<dbReference type="InterPro" id="IPR050529">
    <property type="entry name" value="CYP450_sterol_14alpha_dmase"/>
</dbReference>
<evidence type="ECO:0000256" key="8">
    <source>
        <dbReference type="RuleBase" id="RU000461"/>
    </source>
</evidence>
<dbReference type="GO" id="GO:0008395">
    <property type="term" value="F:steroid hydroxylase activity"/>
    <property type="evidence" value="ECO:0007669"/>
    <property type="project" value="TreeGrafter"/>
</dbReference>
<keyword evidence="10" id="KW-1185">Reference proteome</keyword>
<keyword evidence="4 7" id="KW-0479">Metal-binding</keyword>
<feature type="binding site" description="axial binding residue" evidence="7">
    <location>
        <position position="388"/>
    </location>
    <ligand>
        <name>heme</name>
        <dbReference type="ChEBI" id="CHEBI:30413"/>
    </ligand>
    <ligandPart>
        <name>Fe</name>
        <dbReference type="ChEBI" id="CHEBI:18248"/>
    </ligandPart>
</feature>
<gene>
    <name evidence="9" type="ORF">JX265_004704</name>
</gene>
<organism evidence="9 10">
    <name type="scientific">Neoarthrinium moseri</name>
    <dbReference type="NCBI Taxonomy" id="1658444"/>
    <lineage>
        <taxon>Eukaryota</taxon>
        <taxon>Fungi</taxon>
        <taxon>Dikarya</taxon>
        <taxon>Ascomycota</taxon>
        <taxon>Pezizomycotina</taxon>
        <taxon>Sordariomycetes</taxon>
        <taxon>Xylariomycetidae</taxon>
        <taxon>Amphisphaeriales</taxon>
        <taxon>Apiosporaceae</taxon>
        <taxon>Neoarthrinium</taxon>
    </lineage>
</organism>
<comment type="cofactor">
    <cofactor evidence="1 7">
        <name>heme</name>
        <dbReference type="ChEBI" id="CHEBI:30413"/>
    </cofactor>
</comment>
<evidence type="ECO:0000256" key="6">
    <source>
        <dbReference type="ARBA" id="ARBA00023033"/>
    </source>
</evidence>
<evidence type="ECO:0000313" key="9">
    <source>
        <dbReference type="EMBL" id="KAI1874496.1"/>
    </source>
</evidence>
<dbReference type="GO" id="GO:0020037">
    <property type="term" value="F:heme binding"/>
    <property type="evidence" value="ECO:0007669"/>
    <property type="project" value="InterPro"/>
</dbReference>
<dbReference type="EMBL" id="JAFIMR010000009">
    <property type="protein sequence ID" value="KAI1874496.1"/>
    <property type="molecule type" value="Genomic_DNA"/>
</dbReference>
<dbReference type="CDD" id="cd11040">
    <property type="entry name" value="CYP7_CYP8-like"/>
    <property type="match status" value="1"/>
</dbReference>
<evidence type="ECO:0000256" key="7">
    <source>
        <dbReference type="PIRSR" id="PIRSR602403-1"/>
    </source>
</evidence>
<dbReference type="SUPFAM" id="SSF48264">
    <property type="entry name" value="Cytochrome P450"/>
    <property type="match status" value="1"/>
</dbReference>
<evidence type="ECO:0000256" key="1">
    <source>
        <dbReference type="ARBA" id="ARBA00001971"/>
    </source>
</evidence>
<evidence type="ECO:0000256" key="3">
    <source>
        <dbReference type="ARBA" id="ARBA00022617"/>
    </source>
</evidence>
<proteinExistence type="inferred from homology"/>
<evidence type="ECO:0008006" key="11">
    <source>
        <dbReference type="Google" id="ProtNLM"/>
    </source>
</evidence>
<dbReference type="PRINTS" id="PR00465">
    <property type="entry name" value="EP450IV"/>
</dbReference>
<dbReference type="PANTHER" id="PTHR24304">
    <property type="entry name" value="CYTOCHROME P450 FAMILY 7"/>
    <property type="match status" value="1"/>
</dbReference>
<dbReference type="PROSITE" id="PS00086">
    <property type="entry name" value="CYTOCHROME_P450"/>
    <property type="match status" value="1"/>
</dbReference>
<evidence type="ECO:0000256" key="4">
    <source>
        <dbReference type="ARBA" id="ARBA00022723"/>
    </source>
</evidence>
<dbReference type="InterPro" id="IPR001128">
    <property type="entry name" value="Cyt_P450"/>
</dbReference>
<evidence type="ECO:0000313" key="10">
    <source>
        <dbReference type="Proteomes" id="UP000829685"/>
    </source>
</evidence>
<comment type="similarity">
    <text evidence="2 8">Belongs to the cytochrome P450 family.</text>
</comment>
<reference evidence="9" key="1">
    <citation type="submission" date="2021-03" db="EMBL/GenBank/DDBJ databases">
        <title>Revisited historic fungal species revealed as producer of novel bioactive compounds through whole genome sequencing and comparative genomics.</title>
        <authorList>
            <person name="Vignolle G.A."/>
            <person name="Hochenegger N."/>
            <person name="Mach R.L."/>
            <person name="Mach-Aigner A.R."/>
            <person name="Javad Rahimi M."/>
            <person name="Salim K.A."/>
            <person name="Chan C.M."/>
            <person name="Lim L.B.L."/>
            <person name="Cai F."/>
            <person name="Druzhinina I.S."/>
            <person name="U'Ren J.M."/>
            <person name="Derntl C."/>
        </authorList>
    </citation>
    <scope>NUCLEOTIDE SEQUENCE</scope>
    <source>
        <strain evidence="9">TUCIM 5799</strain>
    </source>
</reference>
<protein>
    <recommendedName>
        <fullName evidence="11">Cytochrome P450</fullName>
    </recommendedName>
</protein>
<dbReference type="PANTHER" id="PTHR24304:SF2">
    <property type="entry name" value="24-HYDROXYCHOLESTEROL 7-ALPHA-HYDROXYLASE"/>
    <property type="match status" value="1"/>
</dbReference>
<dbReference type="Proteomes" id="UP000829685">
    <property type="component" value="Unassembled WGS sequence"/>
</dbReference>
<dbReference type="AlphaFoldDB" id="A0A9Q0ARY7"/>
<keyword evidence="8" id="KW-0560">Oxidoreductase</keyword>
<keyword evidence="3 7" id="KW-0349">Heme</keyword>
<name>A0A9Q0ARY7_9PEZI</name>
<dbReference type="InterPro" id="IPR036396">
    <property type="entry name" value="Cyt_P450_sf"/>
</dbReference>
<dbReference type="Pfam" id="PF00067">
    <property type="entry name" value="p450"/>
    <property type="match status" value="1"/>
</dbReference>
<dbReference type="GO" id="GO:0016705">
    <property type="term" value="F:oxidoreductase activity, acting on paired donors, with incorporation or reduction of molecular oxygen"/>
    <property type="evidence" value="ECO:0007669"/>
    <property type="project" value="InterPro"/>
</dbReference>
<dbReference type="Gene3D" id="1.10.630.10">
    <property type="entry name" value="Cytochrome P450"/>
    <property type="match status" value="1"/>
</dbReference>
<keyword evidence="6 8" id="KW-0503">Monooxygenase</keyword>
<keyword evidence="5 7" id="KW-0408">Iron</keyword>
<dbReference type="GO" id="GO:0005506">
    <property type="term" value="F:iron ion binding"/>
    <property type="evidence" value="ECO:0007669"/>
    <property type="project" value="InterPro"/>
</dbReference>
<accession>A0A9Q0ARY7</accession>
<evidence type="ECO:0000256" key="5">
    <source>
        <dbReference type="ARBA" id="ARBA00023004"/>
    </source>
</evidence>
<dbReference type="InterPro" id="IPR002403">
    <property type="entry name" value="Cyt_P450_E_grp-IV"/>
</dbReference>